<evidence type="ECO:0000313" key="2">
    <source>
        <dbReference type="Proteomes" id="UP001165064"/>
    </source>
</evidence>
<reference evidence="1" key="1">
    <citation type="submission" date="2023-04" db="EMBL/GenBank/DDBJ databases">
        <title>Ambrosiozyma monospora NBRC 10751.</title>
        <authorList>
            <person name="Ichikawa N."/>
            <person name="Sato H."/>
            <person name="Tonouchi N."/>
        </authorList>
    </citation>
    <scope>NUCLEOTIDE SEQUENCE</scope>
    <source>
        <strain evidence="1">NBRC 10751</strain>
    </source>
</reference>
<comment type="caution">
    <text evidence="1">The sequence shown here is derived from an EMBL/GenBank/DDBJ whole genome shotgun (WGS) entry which is preliminary data.</text>
</comment>
<accession>A0ACB5SX83</accession>
<sequence>MIRSIKPKNARSKRAIEKKQPKIKENVKTVLFVPGRSSNKTLHDITVDLAALKKPDIKRFTKKNDILPFEDATKLEFFSEKNDCSILVLSTSNKKRPNNLTFIRTFEYKVYDMIELGVMNNFKLVQDFKKLTFQVGLKPMFTFQGNIFETHPIYIHIKSLFLDMFNGETTKLQDVSGLQHVISVSAVELDEHDETSPISKLPIVHFRVYKLKTFKSSEPKIPRVELVEIGPRLDFKVGRHQSPAPEVHKEAMHSCW</sequence>
<keyword evidence="2" id="KW-1185">Reference proteome</keyword>
<dbReference type="Proteomes" id="UP001165064">
    <property type="component" value="Unassembled WGS sequence"/>
</dbReference>
<proteinExistence type="predicted"/>
<evidence type="ECO:0000313" key="1">
    <source>
        <dbReference type="EMBL" id="GME75870.1"/>
    </source>
</evidence>
<protein>
    <submittedName>
        <fullName evidence="1">Unnamed protein product</fullName>
    </submittedName>
</protein>
<dbReference type="EMBL" id="BSXS01001339">
    <property type="protein sequence ID" value="GME75870.1"/>
    <property type="molecule type" value="Genomic_DNA"/>
</dbReference>
<organism evidence="1 2">
    <name type="scientific">Ambrosiozyma monospora</name>
    <name type="common">Yeast</name>
    <name type="synonym">Endomycopsis monosporus</name>
    <dbReference type="NCBI Taxonomy" id="43982"/>
    <lineage>
        <taxon>Eukaryota</taxon>
        <taxon>Fungi</taxon>
        <taxon>Dikarya</taxon>
        <taxon>Ascomycota</taxon>
        <taxon>Saccharomycotina</taxon>
        <taxon>Pichiomycetes</taxon>
        <taxon>Pichiales</taxon>
        <taxon>Pichiaceae</taxon>
        <taxon>Ambrosiozyma</taxon>
    </lineage>
</organism>
<gene>
    <name evidence="1" type="ORF">Amon02_000234400</name>
</gene>
<name>A0ACB5SX83_AMBMO</name>